<dbReference type="GeneID" id="63744706"/>
<evidence type="ECO:0000313" key="3">
    <source>
        <dbReference type="EMBL" id="OJJ31469.1"/>
    </source>
</evidence>
<dbReference type="Pfam" id="PF05686">
    <property type="entry name" value="Glyco_transf_90"/>
    <property type="match status" value="1"/>
</dbReference>
<dbReference type="OrthoDB" id="202415at2759"/>
<dbReference type="PANTHER" id="PTHR12203:SF112">
    <property type="entry name" value="DUF821 DOMAIN PROTEIN (AFU_ORTHOLOGUE AFUA_2G14740)"/>
    <property type="match status" value="1"/>
</dbReference>
<dbReference type="AlphaFoldDB" id="A0A1L9R987"/>
<name>A0A1L9R987_ASPWE</name>
<evidence type="ECO:0000313" key="4">
    <source>
        <dbReference type="Proteomes" id="UP000184383"/>
    </source>
</evidence>
<accession>A0A1L9R987</accession>
<dbReference type="EMBL" id="KV878216">
    <property type="protein sequence ID" value="OJJ31469.1"/>
    <property type="molecule type" value="Genomic_DNA"/>
</dbReference>
<protein>
    <recommendedName>
        <fullName evidence="2">Glycosyl transferase CAP10 domain-containing protein</fullName>
    </recommendedName>
</protein>
<dbReference type="VEuPathDB" id="FungiDB:ASPWEDRAFT_118903"/>
<organism evidence="3 4">
    <name type="scientific">Aspergillus wentii DTO 134E9</name>
    <dbReference type="NCBI Taxonomy" id="1073089"/>
    <lineage>
        <taxon>Eukaryota</taxon>
        <taxon>Fungi</taxon>
        <taxon>Dikarya</taxon>
        <taxon>Ascomycota</taxon>
        <taxon>Pezizomycotina</taxon>
        <taxon>Eurotiomycetes</taxon>
        <taxon>Eurotiomycetidae</taxon>
        <taxon>Eurotiales</taxon>
        <taxon>Aspergillaceae</taxon>
        <taxon>Aspergillus</taxon>
        <taxon>Aspergillus subgen. Cremei</taxon>
    </lineage>
</organism>
<keyword evidence="1" id="KW-0472">Membrane</keyword>
<dbReference type="InterPro" id="IPR051091">
    <property type="entry name" value="O-Glucosyltr/Glycosyltrsf_90"/>
</dbReference>
<feature type="transmembrane region" description="Helical" evidence="1">
    <location>
        <begin position="12"/>
        <end position="32"/>
    </location>
</feature>
<reference evidence="4" key="1">
    <citation type="journal article" date="2017" name="Genome Biol.">
        <title>Comparative genomics reveals high biological diversity and specific adaptations in the industrially and medically important fungal genus Aspergillus.</title>
        <authorList>
            <person name="de Vries R.P."/>
            <person name="Riley R."/>
            <person name="Wiebenga A."/>
            <person name="Aguilar-Osorio G."/>
            <person name="Amillis S."/>
            <person name="Uchima C.A."/>
            <person name="Anderluh G."/>
            <person name="Asadollahi M."/>
            <person name="Askin M."/>
            <person name="Barry K."/>
            <person name="Battaglia E."/>
            <person name="Bayram O."/>
            <person name="Benocci T."/>
            <person name="Braus-Stromeyer S.A."/>
            <person name="Caldana C."/>
            <person name="Canovas D."/>
            <person name="Cerqueira G.C."/>
            <person name="Chen F."/>
            <person name="Chen W."/>
            <person name="Choi C."/>
            <person name="Clum A."/>
            <person name="Dos Santos R.A."/>
            <person name="Damasio A.R."/>
            <person name="Diallinas G."/>
            <person name="Emri T."/>
            <person name="Fekete E."/>
            <person name="Flipphi M."/>
            <person name="Freyberg S."/>
            <person name="Gallo A."/>
            <person name="Gournas C."/>
            <person name="Habgood R."/>
            <person name="Hainaut M."/>
            <person name="Harispe M.L."/>
            <person name="Henrissat B."/>
            <person name="Hilden K.S."/>
            <person name="Hope R."/>
            <person name="Hossain A."/>
            <person name="Karabika E."/>
            <person name="Karaffa L."/>
            <person name="Karanyi Z."/>
            <person name="Krasevec N."/>
            <person name="Kuo A."/>
            <person name="Kusch H."/>
            <person name="LaButti K."/>
            <person name="Lagendijk E.L."/>
            <person name="Lapidus A."/>
            <person name="Levasseur A."/>
            <person name="Lindquist E."/>
            <person name="Lipzen A."/>
            <person name="Logrieco A.F."/>
            <person name="MacCabe A."/>
            <person name="Maekelae M.R."/>
            <person name="Malavazi I."/>
            <person name="Melin P."/>
            <person name="Meyer V."/>
            <person name="Mielnichuk N."/>
            <person name="Miskei M."/>
            <person name="Molnar A.P."/>
            <person name="Mule G."/>
            <person name="Ngan C.Y."/>
            <person name="Orejas M."/>
            <person name="Orosz E."/>
            <person name="Ouedraogo J.P."/>
            <person name="Overkamp K.M."/>
            <person name="Park H.-S."/>
            <person name="Perrone G."/>
            <person name="Piumi F."/>
            <person name="Punt P.J."/>
            <person name="Ram A.F."/>
            <person name="Ramon A."/>
            <person name="Rauscher S."/>
            <person name="Record E."/>
            <person name="Riano-Pachon D.M."/>
            <person name="Robert V."/>
            <person name="Roehrig J."/>
            <person name="Ruller R."/>
            <person name="Salamov A."/>
            <person name="Salih N.S."/>
            <person name="Samson R.A."/>
            <person name="Sandor E."/>
            <person name="Sanguinetti M."/>
            <person name="Schuetze T."/>
            <person name="Sepcic K."/>
            <person name="Shelest E."/>
            <person name="Sherlock G."/>
            <person name="Sophianopoulou V."/>
            <person name="Squina F.M."/>
            <person name="Sun H."/>
            <person name="Susca A."/>
            <person name="Todd R.B."/>
            <person name="Tsang A."/>
            <person name="Unkles S.E."/>
            <person name="van de Wiele N."/>
            <person name="van Rossen-Uffink D."/>
            <person name="Oliveira J.V."/>
            <person name="Vesth T.C."/>
            <person name="Visser J."/>
            <person name="Yu J.-H."/>
            <person name="Zhou M."/>
            <person name="Andersen M.R."/>
            <person name="Archer D.B."/>
            <person name="Baker S.E."/>
            <person name="Benoit I."/>
            <person name="Brakhage A.A."/>
            <person name="Braus G.H."/>
            <person name="Fischer R."/>
            <person name="Frisvad J.C."/>
            <person name="Goldman G.H."/>
            <person name="Houbraken J."/>
            <person name="Oakley B."/>
            <person name="Pocsi I."/>
            <person name="Scazzocchio C."/>
            <person name="Seiboth B."/>
            <person name="vanKuyk P.A."/>
            <person name="Wortman J."/>
            <person name="Dyer P.S."/>
            <person name="Grigoriev I.V."/>
        </authorList>
    </citation>
    <scope>NUCLEOTIDE SEQUENCE [LARGE SCALE GENOMIC DNA]</scope>
    <source>
        <strain evidence="4">DTO 134E9</strain>
    </source>
</reference>
<dbReference type="InterPro" id="IPR006598">
    <property type="entry name" value="CAP10"/>
</dbReference>
<keyword evidence="4" id="KW-1185">Reference proteome</keyword>
<dbReference type="RefSeq" id="XP_040685146.1">
    <property type="nucleotide sequence ID" value="XM_040828858.1"/>
</dbReference>
<feature type="domain" description="Glycosyl transferase CAP10" evidence="2">
    <location>
        <begin position="168"/>
        <end position="417"/>
    </location>
</feature>
<gene>
    <name evidence="3" type="ORF">ASPWEDRAFT_118903</name>
</gene>
<keyword evidence="1" id="KW-0812">Transmembrane</keyword>
<sequence length="444" mass="51219">MWWTQSQSPWFRFIVTGSLLSLTLITFLVFGIRESDDVVKYVVKTPIKQTPQECPPPAPLSSNNASWEFAVERDGNNHGLSDEQCHIAFPKLFVEIDKSASWRRENDKRITFKDLESRTVEDGMVRGMIVQGELYIIDFAKMPVTYSRAKATLNSLHRALMAFPERHNLPDIEFIFTSEDFSDGQGPVWSYSKRDEDESVWLMPDFGYWSWPEVMIGPYNSIRQRIAVIDEGETTPGGKSVPALRFQDKKKQLVWRGSIATNPEVRSKLLKSSLGNSWASIRVIDWDDENDLRYNLLPMEEHCRYMFLAHAEGRSFSGRGKYLLNCRSVVISHKLVWREAHHAALVSSGADANYVEVERDFSDLSRKMEFLIDNPETAERIANNAVKTFRDRYLTPAAESCYWRHLVRQYASVSDFEPVLYNTQPNGRKEMRGTPFESWVLTKS</sequence>
<evidence type="ECO:0000259" key="2">
    <source>
        <dbReference type="SMART" id="SM00672"/>
    </source>
</evidence>
<proteinExistence type="predicted"/>
<dbReference type="SMART" id="SM00672">
    <property type="entry name" value="CAP10"/>
    <property type="match status" value="1"/>
</dbReference>
<keyword evidence="1" id="KW-1133">Transmembrane helix</keyword>
<dbReference type="PANTHER" id="PTHR12203">
    <property type="entry name" value="KDEL LYS-ASP-GLU-LEU CONTAINING - RELATED"/>
    <property type="match status" value="1"/>
</dbReference>
<dbReference type="Proteomes" id="UP000184383">
    <property type="component" value="Unassembled WGS sequence"/>
</dbReference>
<evidence type="ECO:0000256" key="1">
    <source>
        <dbReference type="SAM" id="Phobius"/>
    </source>
</evidence>